<sequence>MISEEELIFEKIYTDYQCILRQYARVFMVPVDEIDDVIQETFIEYFKRYKFTWSTIYKKGLLIKILRGKSIDCLRKNGHYKVVSLEDNESIVGLAAQPRAIIKDPADFVVSGDAMELIIDEIDNMRRDRKEIAILYFLEQRTIPEICKALNITESVCNSRIHRTKVKLRKRLAEYIDQ</sequence>
<name>A0A174NT64_9FIRM</name>
<feature type="domain" description="RNA polymerase sigma factor 70 region 4 type 2" evidence="5">
    <location>
        <begin position="117"/>
        <end position="168"/>
    </location>
</feature>
<evidence type="ECO:0000256" key="1">
    <source>
        <dbReference type="ARBA" id="ARBA00010641"/>
    </source>
</evidence>
<dbReference type="GO" id="GO:0016987">
    <property type="term" value="F:sigma factor activity"/>
    <property type="evidence" value="ECO:0007669"/>
    <property type="project" value="UniProtKB-KW"/>
</dbReference>
<evidence type="ECO:0000259" key="5">
    <source>
        <dbReference type="Pfam" id="PF08281"/>
    </source>
</evidence>
<dbReference type="Gene3D" id="1.10.10.10">
    <property type="entry name" value="Winged helix-like DNA-binding domain superfamily/Winged helix DNA-binding domain"/>
    <property type="match status" value="1"/>
</dbReference>
<evidence type="ECO:0000256" key="2">
    <source>
        <dbReference type="ARBA" id="ARBA00023015"/>
    </source>
</evidence>
<dbReference type="InterPro" id="IPR039425">
    <property type="entry name" value="RNA_pol_sigma-70-like"/>
</dbReference>
<keyword evidence="2" id="KW-0805">Transcription regulation</keyword>
<organism evidence="6 7">
    <name type="scientific">Hungatella hathewayi</name>
    <dbReference type="NCBI Taxonomy" id="154046"/>
    <lineage>
        <taxon>Bacteria</taxon>
        <taxon>Bacillati</taxon>
        <taxon>Bacillota</taxon>
        <taxon>Clostridia</taxon>
        <taxon>Lachnospirales</taxon>
        <taxon>Lachnospiraceae</taxon>
        <taxon>Hungatella</taxon>
    </lineage>
</organism>
<dbReference type="AlphaFoldDB" id="A0A174NT64"/>
<dbReference type="Gene3D" id="1.10.1740.10">
    <property type="match status" value="1"/>
</dbReference>
<dbReference type="GO" id="GO:0003677">
    <property type="term" value="F:DNA binding"/>
    <property type="evidence" value="ECO:0007669"/>
    <property type="project" value="InterPro"/>
</dbReference>
<dbReference type="Pfam" id="PF08281">
    <property type="entry name" value="Sigma70_r4_2"/>
    <property type="match status" value="1"/>
</dbReference>
<dbReference type="NCBIfam" id="TIGR02937">
    <property type="entry name" value="sigma70-ECF"/>
    <property type="match status" value="1"/>
</dbReference>
<protein>
    <submittedName>
        <fullName evidence="6">ECF subfamily RNA polymerase sigma-24 subunit</fullName>
    </submittedName>
</protein>
<evidence type="ECO:0000313" key="6">
    <source>
        <dbReference type="EMBL" id="CUP50461.1"/>
    </source>
</evidence>
<dbReference type="SUPFAM" id="SSF88946">
    <property type="entry name" value="Sigma2 domain of RNA polymerase sigma factors"/>
    <property type="match status" value="1"/>
</dbReference>
<reference evidence="6 7" key="1">
    <citation type="submission" date="2015-09" db="EMBL/GenBank/DDBJ databases">
        <authorList>
            <consortium name="Pathogen Informatics"/>
        </authorList>
    </citation>
    <scope>NUCLEOTIDE SEQUENCE [LARGE SCALE GENOMIC DNA]</scope>
    <source>
        <strain evidence="6 7">2789STDY5608850</strain>
    </source>
</reference>
<accession>A0A174NT64</accession>
<comment type="similarity">
    <text evidence="1">Belongs to the sigma-70 factor family. ECF subfamily.</text>
</comment>
<dbReference type="PANTHER" id="PTHR43133:SF46">
    <property type="entry name" value="RNA POLYMERASE SIGMA-70 FACTOR ECF SUBFAMILY"/>
    <property type="match status" value="1"/>
</dbReference>
<keyword evidence="4" id="KW-0804">Transcription</keyword>
<dbReference type="InterPro" id="IPR013324">
    <property type="entry name" value="RNA_pol_sigma_r3/r4-like"/>
</dbReference>
<dbReference type="InterPro" id="IPR036388">
    <property type="entry name" value="WH-like_DNA-bd_sf"/>
</dbReference>
<dbReference type="Proteomes" id="UP000095651">
    <property type="component" value="Unassembled WGS sequence"/>
</dbReference>
<evidence type="ECO:0000256" key="3">
    <source>
        <dbReference type="ARBA" id="ARBA00023082"/>
    </source>
</evidence>
<evidence type="ECO:0000313" key="7">
    <source>
        <dbReference type="Proteomes" id="UP000095651"/>
    </source>
</evidence>
<dbReference type="PANTHER" id="PTHR43133">
    <property type="entry name" value="RNA POLYMERASE ECF-TYPE SIGMA FACTO"/>
    <property type="match status" value="1"/>
</dbReference>
<dbReference type="InterPro" id="IPR013325">
    <property type="entry name" value="RNA_pol_sigma_r2"/>
</dbReference>
<dbReference type="InterPro" id="IPR014284">
    <property type="entry name" value="RNA_pol_sigma-70_dom"/>
</dbReference>
<dbReference type="EMBL" id="CYZE01000042">
    <property type="protein sequence ID" value="CUP50461.1"/>
    <property type="molecule type" value="Genomic_DNA"/>
</dbReference>
<dbReference type="RefSeq" id="WP_242868022.1">
    <property type="nucleotide sequence ID" value="NZ_CABIXC010000042.1"/>
</dbReference>
<dbReference type="GO" id="GO:0006352">
    <property type="term" value="P:DNA-templated transcription initiation"/>
    <property type="evidence" value="ECO:0007669"/>
    <property type="project" value="InterPro"/>
</dbReference>
<proteinExistence type="inferred from homology"/>
<gene>
    <name evidence="6" type="primary">sigX</name>
    <name evidence="6" type="ORF">ERS852407_06122</name>
</gene>
<keyword evidence="3" id="KW-0731">Sigma factor</keyword>
<dbReference type="InterPro" id="IPR013249">
    <property type="entry name" value="RNA_pol_sigma70_r4_t2"/>
</dbReference>
<dbReference type="SUPFAM" id="SSF88659">
    <property type="entry name" value="Sigma3 and sigma4 domains of RNA polymerase sigma factors"/>
    <property type="match status" value="1"/>
</dbReference>
<evidence type="ECO:0000256" key="4">
    <source>
        <dbReference type="ARBA" id="ARBA00023163"/>
    </source>
</evidence>